<feature type="DNA-binding region" description="H-T-H motif" evidence="4">
    <location>
        <begin position="39"/>
        <end position="58"/>
    </location>
</feature>
<dbReference type="InterPro" id="IPR036271">
    <property type="entry name" value="Tet_transcr_reg_TetR-rel_C_sf"/>
</dbReference>
<feature type="domain" description="HTH tetR-type" evidence="5">
    <location>
        <begin position="16"/>
        <end position="76"/>
    </location>
</feature>
<comment type="caution">
    <text evidence="6">The sequence shown here is derived from an EMBL/GenBank/DDBJ whole genome shotgun (WGS) entry which is preliminary data.</text>
</comment>
<keyword evidence="2 4" id="KW-0238">DNA-binding</keyword>
<evidence type="ECO:0000256" key="1">
    <source>
        <dbReference type="ARBA" id="ARBA00023015"/>
    </source>
</evidence>
<evidence type="ECO:0000256" key="2">
    <source>
        <dbReference type="ARBA" id="ARBA00023125"/>
    </source>
</evidence>
<dbReference type="Gene3D" id="1.10.357.10">
    <property type="entry name" value="Tetracycline Repressor, domain 2"/>
    <property type="match status" value="1"/>
</dbReference>
<sequence>MTSETSRPGRQRLAPEVRRRQVLDAAVAVFSEEGFHGASMDAVAARAGVSKPLVYVHGGSKDELFAACLHREADRLLDAVQSAAGAPGEAPLVRLRRALRAFFHALTTQRAGWTVLYRQASTGPFAGEVDALRRRIVEEAADLMADGLGVPRAVALPYAHTLVGAAEGLADWWLGDPDAAGDGVAEPADVLADMLLAVVGPGIEALTNGSSGSIASSSSVSGER</sequence>
<dbReference type="PANTHER" id="PTHR30055:SF158">
    <property type="entry name" value="POSSIBLE TRANSCRIPTIONAL REGULATORY PROTEIN (PROBABLY TETR-FAMILY)"/>
    <property type="match status" value="1"/>
</dbReference>
<organism evidence="6 7">
    <name type="scientific">Actinomycetospora flava</name>
    <dbReference type="NCBI Taxonomy" id="3129232"/>
    <lineage>
        <taxon>Bacteria</taxon>
        <taxon>Bacillati</taxon>
        <taxon>Actinomycetota</taxon>
        <taxon>Actinomycetes</taxon>
        <taxon>Pseudonocardiales</taxon>
        <taxon>Pseudonocardiaceae</taxon>
        <taxon>Actinomycetospora</taxon>
    </lineage>
</organism>
<evidence type="ECO:0000313" key="6">
    <source>
        <dbReference type="EMBL" id="MEJ2864552.1"/>
    </source>
</evidence>
<dbReference type="EMBL" id="JBBEGM010000012">
    <property type="protein sequence ID" value="MEJ2864552.1"/>
    <property type="molecule type" value="Genomic_DNA"/>
</dbReference>
<accession>A0ABU8MBV9</accession>
<evidence type="ECO:0000256" key="4">
    <source>
        <dbReference type="PROSITE-ProRule" id="PRU00335"/>
    </source>
</evidence>
<reference evidence="6 7" key="1">
    <citation type="submission" date="2024-03" db="EMBL/GenBank/DDBJ databases">
        <title>Actinomycetospora sp. OC33-EN07, a novel actinomycete isolated from wild orchid (Aerides multiflora).</title>
        <authorList>
            <person name="Suriyachadkun C."/>
        </authorList>
    </citation>
    <scope>NUCLEOTIDE SEQUENCE [LARGE SCALE GENOMIC DNA]</scope>
    <source>
        <strain evidence="6 7">OC33-EN07</strain>
    </source>
</reference>
<dbReference type="RefSeq" id="WP_337705915.1">
    <property type="nucleotide sequence ID" value="NZ_JBBEGM010000012.1"/>
</dbReference>
<dbReference type="SUPFAM" id="SSF48498">
    <property type="entry name" value="Tetracyclin repressor-like, C-terminal domain"/>
    <property type="match status" value="1"/>
</dbReference>
<keyword evidence="1" id="KW-0805">Transcription regulation</keyword>
<keyword evidence="3" id="KW-0804">Transcription</keyword>
<name>A0ABU8MBV9_9PSEU</name>
<dbReference type="Pfam" id="PF00440">
    <property type="entry name" value="TetR_N"/>
    <property type="match status" value="1"/>
</dbReference>
<dbReference type="Proteomes" id="UP001369736">
    <property type="component" value="Unassembled WGS sequence"/>
</dbReference>
<dbReference type="Pfam" id="PF21943">
    <property type="entry name" value="TetR_C_46"/>
    <property type="match status" value="1"/>
</dbReference>
<dbReference type="PROSITE" id="PS50977">
    <property type="entry name" value="HTH_TETR_2"/>
    <property type="match status" value="1"/>
</dbReference>
<evidence type="ECO:0000256" key="3">
    <source>
        <dbReference type="ARBA" id="ARBA00023163"/>
    </source>
</evidence>
<evidence type="ECO:0000313" key="7">
    <source>
        <dbReference type="Proteomes" id="UP001369736"/>
    </source>
</evidence>
<dbReference type="PANTHER" id="PTHR30055">
    <property type="entry name" value="HTH-TYPE TRANSCRIPTIONAL REGULATOR RUTR"/>
    <property type="match status" value="1"/>
</dbReference>
<dbReference type="InterPro" id="IPR054129">
    <property type="entry name" value="DesT_TetR_C"/>
</dbReference>
<dbReference type="InterPro" id="IPR009057">
    <property type="entry name" value="Homeodomain-like_sf"/>
</dbReference>
<dbReference type="InterPro" id="IPR050109">
    <property type="entry name" value="HTH-type_TetR-like_transc_reg"/>
</dbReference>
<keyword evidence="7" id="KW-1185">Reference proteome</keyword>
<evidence type="ECO:0000259" key="5">
    <source>
        <dbReference type="PROSITE" id="PS50977"/>
    </source>
</evidence>
<dbReference type="SUPFAM" id="SSF46689">
    <property type="entry name" value="Homeodomain-like"/>
    <property type="match status" value="1"/>
</dbReference>
<protein>
    <submittedName>
        <fullName evidence="6">TetR/AcrR family transcriptional regulator</fullName>
    </submittedName>
</protein>
<gene>
    <name evidence="6" type="ORF">WCD58_25580</name>
</gene>
<dbReference type="PRINTS" id="PR00455">
    <property type="entry name" value="HTHTETR"/>
</dbReference>
<proteinExistence type="predicted"/>
<dbReference type="InterPro" id="IPR001647">
    <property type="entry name" value="HTH_TetR"/>
</dbReference>